<dbReference type="Gene3D" id="3.30.70.1450">
    <property type="entry name" value="Regulator of K+ conductance, C-terminal domain"/>
    <property type="match status" value="2"/>
</dbReference>
<feature type="domain" description="RCK C-terminal" evidence="4">
    <location>
        <begin position="141"/>
        <end position="222"/>
    </location>
</feature>
<dbReference type="InterPro" id="IPR036291">
    <property type="entry name" value="NAD(P)-bd_dom_sf"/>
</dbReference>
<keyword evidence="1" id="KW-0813">Transport</keyword>
<evidence type="ECO:0000259" key="4">
    <source>
        <dbReference type="PROSITE" id="PS51202"/>
    </source>
</evidence>
<dbReference type="Proteomes" id="UP001597375">
    <property type="component" value="Unassembled WGS sequence"/>
</dbReference>
<dbReference type="InterPro" id="IPR006037">
    <property type="entry name" value="RCK_C"/>
</dbReference>
<dbReference type="Pfam" id="PF02080">
    <property type="entry name" value="TrkA_C"/>
    <property type="match status" value="2"/>
</dbReference>
<dbReference type="PANTHER" id="PTHR43833">
    <property type="entry name" value="POTASSIUM CHANNEL PROTEIN 2-RELATED-RELATED"/>
    <property type="match status" value="1"/>
</dbReference>
<organism evidence="5 6">
    <name type="scientific">Luteolibacter algae</name>
    <dbReference type="NCBI Taxonomy" id="454151"/>
    <lineage>
        <taxon>Bacteria</taxon>
        <taxon>Pseudomonadati</taxon>
        <taxon>Verrucomicrobiota</taxon>
        <taxon>Verrucomicrobiia</taxon>
        <taxon>Verrucomicrobiales</taxon>
        <taxon>Verrucomicrobiaceae</taxon>
        <taxon>Luteolibacter</taxon>
    </lineage>
</organism>
<feature type="domain" description="RCK C-terminal" evidence="4">
    <location>
        <begin position="367"/>
        <end position="449"/>
    </location>
</feature>
<comment type="caution">
    <text evidence="5">The sequence shown here is derived from an EMBL/GenBank/DDBJ whole genome shotgun (WGS) entry which is preliminary data.</text>
</comment>
<protein>
    <submittedName>
        <fullName evidence="5">Trk system potassium transporter TrkA</fullName>
    </submittedName>
</protein>
<evidence type="ECO:0000259" key="3">
    <source>
        <dbReference type="PROSITE" id="PS51201"/>
    </source>
</evidence>
<dbReference type="InterPro" id="IPR050721">
    <property type="entry name" value="Trk_Ktr_HKT_K-transport"/>
</dbReference>
<dbReference type="PROSITE" id="PS51201">
    <property type="entry name" value="RCK_N"/>
    <property type="match status" value="2"/>
</dbReference>
<feature type="domain" description="RCK N-terminal" evidence="3">
    <location>
        <begin position="1"/>
        <end position="121"/>
    </location>
</feature>
<dbReference type="EMBL" id="JBHUIT010000016">
    <property type="protein sequence ID" value="MFD2256836.1"/>
    <property type="molecule type" value="Genomic_DNA"/>
</dbReference>
<name>A0ABW5DB41_9BACT</name>
<keyword evidence="2" id="KW-0406">Ion transport</keyword>
<dbReference type="InterPro" id="IPR036721">
    <property type="entry name" value="RCK_C_sf"/>
</dbReference>
<evidence type="ECO:0000256" key="2">
    <source>
        <dbReference type="ARBA" id="ARBA00023065"/>
    </source>
</evidence>
<dbReference type="NCBIfam" id="NF007039">
    <property type="entry name" value="PRK09496.3-2"/>
    <property type="match status" value="1"/>
</dbReference>
<dbReference type="PROSITE" id="PS51202">
    <property type="entry name" value="RCK_C"/>
    <property type="match status" value="2"/>
</dbReference>
<dbReference type="SUPFAM" id="SSF51735">
    <property type="entry name" value="NAD(P)-binding Rossmann-fold domains"/>
    <property type="match status" value="2"/>
</dbReference>
<dbReference type="SUPFAM" id="SSF116726">
    <property type="entry name" value="TrkA C-terminal domain-like"/>
    <property type="match status" value="2"/>
</dbReference>
<keyword evidence="6" id="KW-1185">Reference proteome</keyword>
<dbReference type="PANTHER" id="PTHR43833:SF5">
    <property type="entry name" value="TRK SYSTEM POTASSIUM UPTAKE PROTEIN TRKA"/>
    <property type="match status" value="1"/>
</dbReference>
<dbReference type="Pfam" id="PF02254">
    <property type="entry name" value="TrkA_N"/>
    <property type="match status" value="2"/>
</dbReference>
<feature type="domain" description="RCK N-terminal" evidence="3">
    <location>
        <begin position="229"/>
        <end position="350"/>
    </location>
</feature>
<dbReference type="InterPro" id="IPR003148">
    <property type="entry name" value="RCK_N"/>
</dbReference>
<evidence type="ECO:0000313" key="5">
    <source>
        <dbReference type="EMBL" id="MFD2256836.1"/>
    </source>
</evidence>
<gene>
    <name evidence="5" type="primary">trkA</name>
    <name evidence="5" type="ORF">ACFSSA_09125</name>
</gene>
<dbReference type="RefSeq" id="WP_386820123.1">
    <property type="nucleotide sequence ID" value="NZ_JBHUIT010000016.1"/>
</dbReference>
<proteinExistence type="predicted"/>
<accession>A0ABW5DB41</accession>
<reference evidence="6" key="1">
    <citation type="journal article" date="2019" name="Int. J. Syst. Evol. Microbiol.">
        <title>The Global Catalogue of Microorganisms (GCM) 10K type strain sequencing project: providing services to taxonomists for standard genome sequencing and annotation.</title>
        <authorList>
            <consortium name="The Broad Institute Genomics Platform"/>
            <consortium name="The Broad Institute Genome Sequencing Center for Infectious Disease"/>
            <person name="Wu L."/>
            <person name="Ma J."/>
        </authorList>
    </citation>
    <scope>NUCLEOTIDE SEQUENCE [LARGE SCALE GENOMIC DNA]</scope>
    <source>
        <strain evidence="6">CGMCC 4.7106</strain>
    </source>
</reference>
<evidence type="ECO:0000313" key="6">
    <source>
        <dbReference type="Proteomes" id="UP001597375"/>
    </source>
</evidence>
<sequence length="449" mass="49064">MNIIIVGAGEIGRHLAYCLAKEAHRISLIEADKALAEELEASLDAKVIHGDGTSVSDLADADVGECELFLAMSSSNTTNMMAASMAKSMGVSKVVSRVHPSLQREEWLFDFRGHFGLDHIFSSERLTAIELAKFVRNPDSLVVEELARGRIELQQILVGQNSSSIQSSLRELKAPEGVRVAMISRGDCPFVPTADSVIEEGDLVTIFGEPRKLRDFAERLQGKRKGTRKLRVIIFGGNEYGFSLAQMLESIDCTVRVFERDPEICANLADRLSNATIINADATVSAELEEEQIGEADFFISTSTDDEDNVMSCLQAHTLGVKNCLTLIHRADYAAAISASGHHFGIRAAVSPREATRREIQRFITTDSFHTLKKFNGVDLVELRVGKGSIAAGHMIKEIKWPAGVVLVGKLRGLHAEVPGPEEVLLGGDHLYAMVAKEAKKPFLKLLEA</sequence>
<evidence type="ECO:0000256" key="1">
    <source>
        <dbReference type="ARBA" id="ARBA00022448"/>
    </source>
</evidence>
<dbReference type="Gene3D" id="3.40.50.720">
    <property type="entry name" value="NAD(P)-binding Rossmann-like Domain"/>
    <property type="match status" value="2"/>
</dbReference>